<dbReference type="AlphaFoldDB" id="A0A2K6DSP2"/>
<accession>A0A2K6DSP2</accession>
<name>A0A2K6DSP2_MACNE</name>
<evidence type="ECO:0000313" key="2">
    <source>
        <dbReference type="Proteomes" id="UP000233120"/>
    </source>
</evidence>
<sequence length="171" mass="18760">MRIFTFIFTCKFSSSPIYYLLLWVKTNLGVSAVLALRAAGLNRNYPRVSKNVIKFKTTAPSPALDSSRPQMFTVSKCFLCEALAWKHLNLIALYKSYAQIHCRPSNSQRKQLTPVVLGSSHDCGLVGPSTGDSPITPWALERAAASAKNTLFSHHPSFPGSLRPPPLGSIP</sequence>
<organism evidence="1 2">
    <name type="scientific">Macaca nemestrina</name>
    <name type="common">Pig-tailed macaque</name>
    <dbReference type="NCBI Taxonomy" id="9545"/>
    <lineage>
        <taxon>Eukaryota</taxon>
        <taxon>Metazoa</taxon>
        <taxon>Chordata</taxon>
        <taxon>Craniata</taxon>
        <taxon>Vertebrata</taxon>
        <taxon>Euteleostomi</taxon>
        <taxon>Mammalia</taxon>
        <taxon>Eutheria</taxon>
        <taxon>Euarchontoglires</taxon>
        <taxon>Primates</taxon>
        <taxon>Haplorrhini</taxon>
        <taxon>Catarrhini</taxon>
        <taxon>Cercopithecidae</taxon>
        <taxon>Cercopithecinae</taxon>
        <taxon>Macaca</taxon>
    </lineage>
</organism>
<dbReference type="OMA" id="ITPWALE"/>
<evidence type="ECO:0000313" key="1">
    <source>
        <dbReference type="Ensembl" id="ENSMNEP00000038954.1"/>
    </source>
</evidence>
<proteinExistence type="predicted"/>
<reference evidence="1" key="1">
    <citation type="submission" date="2025-08" db="UniProtKB">
        <authorList>
            <consortium name="Ensembl"/>
        </authorList>
    </citation>
    <scope>IDENTIFICATION</scope>
</reference>
<protein>
    <submittedName>
        <fullName evidence="1">Uncharacterized protein</fullName>
    </submittedName>
</protein>
<dbReference type="Ensembl" id="ENSMNET00000063437.1">
    <property type="protein sequence ID" value="ENSMNEP00000038954.1"/>
    <property type="gene ID" value="ENSMNEG00000042452.1"/>
</dbReference>
<dbReference type="Proteomes" id="UP000233120">
    <property type="component" value="Unassembled WGS sequence"/>
</dbReference>
<dbReference type="GeneTree" id="ENSGT00910000147346"/>
<keyword evidence="2" id="KW-1185">Reference proteome</keyword>
<reference evidence="1" key="2">
    <citation type="submission" date="2025-09" db="UniProtKB">
        <authorList>
            <consortium name="Ensembl"/>
        </authorList>
    </citation>
    <scope>IDENTIFICATION</scope>
</reference>